<evidence type="ECO:0008006" key="4">
    <source>
        <dbReference type="Google" id="ProtNLM"/>
    </source>
</evidence>
<gene>
    <name evidence="2" type="ORF">BOX37_30840</name>
</gene>
<reference evidence="2" key="1">
    <citation type="submission" date="2016-11" db="EMBL/GenBank/DDBJ databases">
        <authorList>
            <person name="Jaros S."/>
            <person name="Januszkiewicz K."/>
            <person name="Wedrychowicz H."/>
        </authorList>
    </citation>
    <scope>NUCLEOTIDE SEQUENCE [LARGE SCALE GENOMIC DNA]</scope>
    <source>
        <strain evidence="2">Y48</strain>
    </source>
</reference>
<dbReference type="RefSeq" id="WP_071930762.1">
    <property type="nucleotide sequence ID" value="NZ_CP018082.1"/>
</dbReference>
<proteinExistence type="predicted"/>
<feature type="transmembrane region" description="Helical" evidence="1">
    <location>
        <begin position="24"/>
        <end position="44"/>
    </location>
</feature>
<keyword evidence="1" id="KW-0812">Transmembrane</keyword>
<sequence length="101" mass="10307">MSSPPPYGYPVYAKPPDHPEATTVLVMGALGVGFCGFCAPFAWFKGRRVLAEIDASGGQVGGRSAANAGYIMGLIGTILLGVTLLFSLLAVALVVMGAFSA</sequence>
<protein>
    <recommendedName>
        <fullName evidence="4">DUF4190 domain-containing protein</fullName>
    </recommendedName>
</protein>
<evidence type="ECO:0000313" key="2">
    <source>
        <dbReference type="EMBL" id="APE37596.1"/>
    </source>
</evidence>
<organism evidence="2 3">
    <name type="scientific">Nocardia mangyaensis</name>
    <dbReference type="NCBI Taxonomy" id="2213200"/>
    <lineage>
        <taxon>Bacteria</taxon>
        <taxon>Bacillati</taxon>
        <taxon>Actinomycetota</taxon>
        <taxon>Actinomycetes</taxon>
        <taxon>Mycobacteriales</taxon>
        <taxon>Nocardiaceae</taxon>
        <taxon>Nocardia</taxon>
    </lineage>
</organism>
<evidence type="ECO:0000256" key="1">
    <source>
        <dbReference type="SAM" id="Phobius"/>
    </source>
</evidence>
<accession>A0A1J0VZV8</accession>
<dbReference type="AlphaFoldDB" id="A0A1J0VZV8"/>
<dbReference type="KEGG" id="nsl:BOX37_30840"/>
<dbReference type="EMBL" id="CP018082">
    <property type="protein sequence ID" value="APE37596.1"/>
    <property type="molecule type" value="Genomic_DNA"/>
</dbReference>
<dbReference type="OrthoDB" id="3733716at2"/>
<evidence type="ECO:0000313" key="3">
    <source>
        <dbReference type="Proteomes" id="UP000183810"/>
    </source>
</evidence>
<keyword evidence="1" id="KW-0472">Membrane</keyword>
<feature type="transmembrane region" description="Helical" evidence="1">
    <location>
        <begin position="70"/>
        <end position="99"/>
    </location>
</feature>
<name>A0A1J0VZV8_9NOCA</name>
<dbReference type="Proteomes" id="UP000183810">
    <property type="component" value="Chromosome"/>
</dbReference>
<keyword evidence="3" id="KW-1185">Reference proteome</keyword>
<keyword evidence="1" id="KW-1133">Transmembrane helix</keyword>